<feature type="compositionally biased region" description="Basic residues" evidence="1">
    <location>
        <begin position="209"/>
        <end position="218"/>
    </location>
</feature>
<reference evidence="2 3" key="1">
    <citation type="journal article" date="2019" name="Sci. Data">
        <title>Hybrid genome assembly and annotation of Danionella translucida.</title>
        <authorList>
            <person name="Kadobianskyi M."/>
            <person name="Schulze L."/>
            <person name="Schuelke M."/>
            <person name="Judkewitz B."/>
        </authorList>
    </citation>
    <scope>NUCLEOTIDE SEQUENCE [LARGE SCALE GENOMIC DNA]</scope>
    <source>
        <strain evidence="2 3">Bolton</strain>
    </source>
</reference>
<evidence type="ECO:0000313" key="2">
    <source>
        <dbReference type="EMBL" id="TRY69774.1"/>
    </source>
</evidence>
<dbReference type="STRING" id="623744.A0A553NWH0"/>
<dbReference type="PANTHER" id="PTHR28155:SF1">
    <property type="entry name" value="DNA-DIRECTED RNA POLYMERASE I SUBUNIT RPA34.5-DOMAIN-CONTAINING PROTEIN"/>
    <property type="match status" value="1"/>
</dbReference>
<evidence type="ECO:0000256" key="1">
    <source>
        <dbReference type="SAM" id="MobiDB-lite"/>
    </source>
</evidence>
<dbReference type="Proteomes" id="UP000316079">
    <property type="component" value="Unassembled WGS sequence"/>
</dbReference>
<dbReference type="PANTHER" id="PTHR28155">
    <property type="entry name" value="ACR243WP"/>
    <property type="match status" value="1"/>
</dbReference>
<proteinExistence type="predicted"/>
<accession>A0A553NWH0</accession>
<dbReference type="OrthoDB" id="10071093at2759"/>
<dbReference type="Pfam" id="PF08208">
    <property type="entry name" value="RNA_polI_A34"/>
    <property type="match status" value="1"/>
</dbReference>
<dbReference type="InterPro" id="IPR053263">
    <property type="entry name" value="Euk_RPA34_RNAP_subunit"/>
</dbReference>
<dbReference type="Gene3D" id="6.20.250.70">
    <property type="match status" value="1"/>
</dbReference>
<name>A0A553NWH0_9TELE</name>
<feature type="region of interest" description="Disordered" evidence="1">
    <location>
        <begin position="199"/>
        <end position="262"/>
    </location>
</feature>
<feature type="compositionally biased region" description="Basic residues" evidence="1">
    <location>
        <begin position="251"/>
        <end position="262"/>
    </location>
</feature>
<dbReference type="EMBL" id="SRMA01026779">
    <property type="protein sequence ID" value="TRY69774.1"/>
    <property type="molecule type" value="Genomic_DNA"/>
</dbReference>
<dbReference type="GO" id="GO:0006360">
    <property type="term" value="P:transcription by RNA polymerase I"/>
    <property type="evidence" value="ECO:0007669"/>
    <property type="project" value="InterPro"/>
</dbReference>
<organism evidence="2 3">
    <name type="scientific">Danionella cerebrum</name>
    <dbReference type="NCBI Taxonomy" id="2873325"/>
    <lineage>
        <taxon>Eukaryota</taxon>
        <taxon>Metazoa</taxon>
        <taxon>Chordata</taxon>
        <taxon>Craniata</taxon>
        <taxon>Vertebrata</taxon>
        <taxon>Euteleostomi</taxon>
        <taxon>Actinopterygii</taxon>
        <taxon>Neopterygii</taxon>
        <taxon>Teleostei</taxon>
        <taxon>Ostariophysi</taxon>
        <taxon>Cypriniformes</taxon>
        <taxon>Danionidae</taxon>
        <taxon>Danioninae</taxon>
        <taxon>Danionella</taxon>
    </lineage>
</organism>
<protein>
    <recommendedName>
        <fullName evidence="4">DNA-directed RNA polymerase I subunit RPA34</fullName>
    </recommendedName>
</protein>
<comment type="caution">
    <text evidence="2">The sequence shown here is derived from an EMBL/GenBank/DDBJ whole genome shotgun (WGS) entry which is preliminary data.</text>
</comment>
<feature type="compositionally biased region" description="Basic residues" evidence="1">
    <location>
        <begin position="163"/>
        <end position="173"/>
    </location>
</feature>
<sequence>SKYQCPVDFKTMPFVSAASALLEGNGQELWLIKAPARFDPKCFENLKLPLSGMKMVQSSGISPQTYSILSSRAPTDLHLLASDRSSQKPFLCSSGFSGILKISETYGNSGEDQGLLPIPATPAPCIPNGLKQRFQPFGSLVTVVSDDVPERTRDELSDCDDRKKRKKKKKKDKRREDSEEVLIKQEVIKVEYDQYEHCEQTMVEEPTKERRKKKKLKKEKTSEDEDVFDAGLIKTESVDNPCDNIETPEKLKKKKKKRCHNE</sequence>
<dbReference type="AlphaFoldDB" id="A0A553NWH0"/>
<evidence type="ECO:0000313" key="3">
    <source>
        <dbReference type="Proteomes" id="UP000316079"/>
    </source>
</evidence>
<feature type="non-terminal residue" evidence="2">
    <location>
        <position position="1"/>
    </location>
</feature>
<keyword evidence="3" id="KW-1185">Reference proteome</keyword>
<evidence type="ECO:0008006" key="4">
    <source>
        <dbReference type="Google" id="ProtNLM"/>
    </source>
</evidence>
<feature type="compositionally biased region" description="Basic and acidic residues" evidence="1">
    <location>
        <begin position="151"/>
        <end position="162"/>
    </location>
</feature>
<dbReference type="InterPro" id="IPR013240">
    <property type="entry name" value="DNA-dir_RNA_pol1_su_RPA34"/>
</dbReference>
<gene>
    <name evidence="2" type="ORF">DNTS_006004</name>
</gene>
<feature type="region of interest" description="Disordered" evidence="1">
    <location>
        <begin position="151"/>
        <end position="178"/>
    </location>
</feature>